<keyword evidence="1" id="KW-0175">Coiled coil</keyword>
<feature type="domain" description="Rad50/SbcC-type AAA" evidence="2">
    <location>
        <begin position="6"/>
        <end position="276"/>
    </location>
</feature>
<gene>
    <name evidence="3" type="ORF">JCM21142_72585</name>
</gene>
<protein>
    <submittedName>
        <fullName evidence="3">Nuclease sbcCD subunit C</fullName>
    </submittedName>
</protein>
<dbReference type="InterPro" id="IPR027417">
    <property type="entry name" value="P-loop_NTPase"/>
</dbReference>
<comment type="caution">
    <text evidence="3">The sequence shown here is derived from an EMBL/GenBank/DDBJ whole genome shotgun (WGS) entry which is preliminary data.</text>
</comment>
<dbReference type="RefSeq" id="WP_027471881.1">
    <property type="nucleotide sequence ID" value="NZ_BAMD01000033.1"/>
</dbReference>
<dbReference type="Gene3D" id="3.40.50.300">
    <property type="entry name" value="P-loop containing nucleotide triphosphate hydrolases"/>
    <property type="match status" value="2"/>
</dbReference>
<dbReference type="STRING" id="869213.GCA_000517085_02240"/>
<dbReference type="eggNOG" id="COG0419">
    <property type="taxonomic scope" value="Bacteria"/>
</dbReference>
<feature type="coiled-coil region" evidence="1">
    <location>
        <begin position="564"/>
        <end position="622"/>
    </location>
</feature>
<feature type="coiled-coil region" evidence="1">
    <location>
        <begin position="804"/>
        <end position="862"/>
    </location>
</feature>
<dbReference type="Pfam" id="PF13476">
    <property type="entry name" value="AAA_23"/>
    <property type="match status" value="1"/>
</dbReference>
<dbReference type="SUPFAM" id="SSF52540">
    <property type="entry name" value="P-loop containing nucleoside triphosphate hydrolases"/>
    <property type="match status" value="1"/>
</dbReference>
<evidence type="ECO:0000313" key="3">
    <source>
        <dbReference type="EMBL" id="GAF03897.1"/>
    </source>
</evidence>
<dbReference type="GO" id="GO:0006302">
    <property type="term" value="P:double-strand break repair"/>
    <property type="evidence" value="ECO:0007669"/>
    <property type="project" value="InterPro"/>
</dbReference>
<dbReference type="Proteomes" id="UP000019402">
    <property type="component" value="Unassembled WGS sequence"/>
</dbReference>
<dbReference type="PANTHER" id="PTHR32114:SF2">
    <property type="entry name" value="ABC TRANSPORTER ABCH.3"/>
    <property type="match status" value="1"/>
</dbReference>
<dbReference type="Pfam" id="PF13558">
    <property type="entry name" value="SbcC_Walker_B"/>
    <property type="match status" value="1"/>
</dbReference>
<dbReference type="PANTHER" id="PTHR32114">
    <property type="entry name" value="ABC TRANSPORTER ABCH.3"/>
    <property type="match status" value="1"/>
</dbReference>
<dbReference type="EMBL" id="BAMD01000033">
    <property type="protein sequence ID" value="GAF03897.1"/>
    <property type="molecule type" value="Genomic_DNA"/>
</dbReference>
<proteinExistence type="predicted"/>
<feature type="coiled-coil region" evidence="1">
    <location>
        <begin position="220"/>
        <end position="277"/>
    </location>
</feature>
<dbReference type="GO" id="GO:0016887">
    <property type="term" value="F:ATP hydrolysis activity"/>
    <property type="evidence" value="ECO:0007669"/>
    <property type="project" value="InterPro"/>
</dbReference>
<reference evidence="3 4" key="1">
    <citation type="journal article" date="2014" name="Genome Announc.">
        <title>Draft Genome Sequence of Cytophaga fermentans JCM 21142T, a Facultative Anaerobe Isolated from Marine Mud.</title>
        <authorList>
            <person name="Starns D."/>
            <person name="Oshima K."/>
            <person name="Suda W."/>
            <person name="Iino T."/>
            <person name="Yuki M."/>
            <person name="Inoue J."/>
            <person name="Kitamura K."/>
            <person name="Iida T."/>
            <person name="Darby A."/>
            <person name="Hattori M."/>
            <person name="Ohkuma M."/>
        </authorList>
    </citation>
    <scope>NUCLEOTIDE SEQUENCE [LARGE SCALE GENOMIC DNA]</scope>
    <source>
        <strain evidence="3 4">JCM 21142</strain>
    </source>
</reference>
<feature type="coiled-coil region" evidence="1">
    <location>
        <begin position="428"/>
        <end position="496"/>
    </location>
</feature>
<name>W7Y6N3_9BACT</name>
<dbReference type="InterPro" id="IPR038729">
    <property type="entry name" value="Rad50/SbcC_AAA"/>
</dbReference>
<evidence type="ECO:0000313" key="4">
    <source>
        <dbReference type="Proteomes" id="UP000019402"/>
    </source>
</evidence>
<feature type="coiled-coil region" evidence="1">
    <location>
        <begin position="670"/>
        <end position="747"/>
    </location>
</feature>
<sequence>MIPLALTLEGLYSYQKRQTIDFNKLTSNHLFGIFGTVGSGKSSILEAITFALYGKTDRLLLSGDNRNYNMMNLKSNLLFIEFDFLAGQNGQEYRIQYTAKRNSKKYHDVKSSPRVFYKKKGSDYIPISESEITDTIGLSYDNFKRTIIIPQGKFQEFLQLKNTERTRMLKELFSLHKYELSPRVKNLEMTNNAHIQKLEGRLEQIGDISEEQVDTLKKQLATVEATLTTLTSLLKEQEQKLVALDKLKENVQQLKDLQNKKIILDQQKESITQLKKNLANYEYCIVNFKNTIDTLTLSKQKLQALRESLNLDSATLNKLQSKHKKIEADFKLLSADFNRIEELKREAEDLKKLVEIKKLERKAEEGSQRLKNGTKTVAKVIDKIEQVKTEDKKEQERLIALKKQLPQIEIINQAQQWHLKKDSIHQSMKDVTSEQSAFIQQLRKLEEEIVHQLKKQALPFSIDNKTLLMDKLNQKLASEERELKQLNDQKEHLLIQSGLEKYAQALKEGEACPLCGSDHHPQPLDSNTISQQIKHLKHKTENLEKTILQTRKLNSYIEQHIAGIKPLEIQLKNIEIKLEKLHKEDTIHQNKVIKPYEDKEILKEAANSYQQIKTQLETCESKLSKLRDCLLAETKKKDHYQIALTDIQRELDKNINSKEVLEGQIPPSLIEKYKDHNDELLIEKAKKLQEKASDINQLFEKTRKQVEDNKNAMAALQGKIDVNQRHLESETEQTSKLKEKLQQDMENSDFKNIDQIQSMLKLELDMKTSKEKIETYYQNTQRLHHDIQKLTTELNKQTYEAPKHQLAIAKAKETKEKLSEANRQHGKIQSMVNDLSQKLLLQKDLKAQLNKLKLRAADIETLRKLFYKSGFVNYVSSVYLQNLCAAANERFYKMTRQTLSLELSEDNNFEVRDYMNGGKLRSVKTLSGGQTFQAALALALALADNIQHIKQTERNFFFLDEGFGSLDKESLDTVFSTLKNLRKENRIVGVISHVEEMQQEIPTYLNITQNEETGSYIEESWNR</sequence>
<accession>W7Y6N3</accession>
<dbReference type="AlphaFoldDB" id="W7Y6N3"/>
<organism evidence="3 4">
    <name type="scientific">Saccharicrinis fermentans DSM 9555 = JCM 21142</name>
    <dbReference type="NCBI Taxonomy" id="869213"/>
    <lineage>
        <taxon>Bacteria</taxon>
        <taxon>Pseudomonadati</taxon>
        <taxon>Bacteroidota</taxon>
        <taxon>Bacteroidia</taxon>
        <taxon>Marinilabiliales</taxon>
        <taxon>Marinilabiliaceae</taxon>
        <taxon>Saccharicrinis</taxon>
    </lineage>
</organism>
<dbReference type="OrthoDB" id="9795626at2"/>
<keyword evidence="4" id="KW-1185">Reference proteome</keyword>
<evidence type="ECO:0000256" key="1">
    <source>
        <dbReference type="SAM" id="Coils"/>
    </source>
</evidence>
<evidence type="ECO:0000259" key="2">
    <source>
        <dbReference type="Pfam" id="PF13476"/>
    </source>
</evidence>
<feature type="coiled-coil region" evidence="1">
    <location>
        <begin position="316"/>
        <end position="404"/>
    </location>
</feature>